<protein>
    <submittedName>
        <fullName evidence="1">Uncharacterized protein</fullName>
    </submittedName>
</protein>
<comment type="caution">
    <text evidence="1">The sequence shown here is derived from an EMBL/GenBank/DDBJ whole genome shotgun (WGS) entry which is preliminary data.</text>
</comment>
<accession>A0ABW3M2F2</accession>
<keyword evidence="2" id="KW-1185">Reference proteome</keyword>
<evidence type="ECO:0000313" key="2">
    <source>
        <dbReference type="Proteomes" id="UP001597045"/>
    </source>
</evidence>
<evidence type="ECO:0000313" key="1">
    <source>
        <dbReference type="EMBL" id="MFD1044856.1"/>
    </source>
</evidence>
<dbReference type="Proteomes" id="UP001597045">
    <property type="component" value="Unassembled WGS sequence"/>
</dbReference>
<reference evidence="2" key="1">
    <citation type="journal article" date="2019" name="Int. J. Syst. Evol. Microbiol.">
        <title>The Global Catalogue of Microorganisms (GCM) 10K type strain sequencing project: providing services to taxonomists for standard genome sequencing and annotation.</title>
        <authorList>
            <consortium name="The Broad Institute Genomics Platform"/>
            <consortium name="The Broad Institute Genome Sequencing Center for Infectious Disease"/>
            <person name="Wu L."/>
            <person name="Ma J."/>
        </authorList>
    </citation>
    <scope>NUCLEOTIDE SEQUENCE [LARGE SCALE GENOMIC DNA]</scope>
    <source>
        <strain evidence="2">JCM 31486</strain>
    </source>
</reference>
<dbReference type="EMBL" id="JBHTIS010000144">
    <property type="protein sequence ID" value="MFD1044856.1"/>
    <property type="molecule type" value="Genomic_DNA"/>
</dbReference>
<gene>
    <name evidence="1" type="ORF">ACFQ1S_04225</name>
</gene>
<organism evidence="1 2">
    <name type="scientific">Kibdelosporangium lantanae</name>
    <dbReference type="NCBI Taxonomy" id="1497396"/>
    <lineage>
        <taxon>Bacteria</taxon>
        <taxon>Bacillati</taxon>
        <taxon>Actinomycetota</taxon>
        <taxon>Actinomycetes</taxon>
        <taxon>Pseudonocardiales</taxon>
        <taxon>Pseudonocardiaceae</taxon>
        <taxon>Kibdelosporangium</taxon>
    </lineage>
</organism>
<name>A0ABW3M2F2_9PSEU</name>
<proteinExistence type="predicted"/>
<sequence length="202" mass="22176">MGLAVSVDIISQVYGDEEGIDYYRSQFDELSAELAADGVTWTEPDGPPAEKGRALLLSFPYSTLHYLRRVYALHMNGVEVTPVPPGEELDMGPEQEESHMLSSHLICHSDCDGYYVPVDFGDPLYLDAGSVGSSVALLRELRECAPHIGVQLTEGGELTDEEAQRVNDVADDHPYRYELMAWILLFEAARVSVASGHAVVFG</sequence>